<gene>
    <name evidence="2" type="ORF">BBK82_12420</name>
</gene>
<reference evidence="2 3" key="1">
    <citation type="submission" date="2016-07" db="EMBL/GenBank/DDBJ databases">
        <title>Complete genome sequence of the Lentzea guizhouensis DHS C013.</title>
        <authorList>
            <person name="Cao C."/>
        </authorList>
    </citation>
    <scope>NUCLEOTIDE SEQUENCE [LARGE SCALE GENOMIC DNA]</scope>
    <source>
        <strain evidence="2 3">DHS C013</strain>
    </source>
</reference>
<feature type="transmembrane region" description="Helical" evidence="1">
    <location>
        <begin position="12"/>
        <end position="30"/>
    </location>
</feature>
<name>A0A1B2HGB4_9PSEU</name>
<dbReference type="KEGG" id="led:BBK82_12420"/>
<keyword evidence="1" id="KW-1133">Transmembrane helix</keyword>
<keyword evidence="1" id="KW-0812">Transmembrane</keyword>
<evidence type="ECO:0000313" key="3">
    <source>
        <dbReference type="Proteomes" id="UP000093053"/>
    </source>
</evidence>
<dbReference type="STRING" id="1586287.BBK82_12420"/>
<proteinExistence type="predicted"/>
<evidence type="ECO:0000256" key="1">
    <source>
        <dbReference type="SAM" id="Phobius"/>
    </source>
</evidence>
<accession>A0A1B2HGB4</accession>
<organism evidence="2 3">
    <name type="scientific">Lentzea guizhouensis</name>
    <dbReference type="NCBI Taxonomy" id="1586287"/>
    <lineage>
        <taxon>Bacteria</taxon>
        <taxon>Bacillati</taxon>
        <taxon>Actinomycetota</taxon>
        <taxon>Actinomycetes</taxon>
        <taxon>Pseudonocardiales</taxon>
        <taxon>Pseudonocardiaceae</taxon>
        <taxon>Lentzea</taxon>
    </lineage>
</organism>
<dbReference type="RefSeq" id="WP_065915151.1">
    <property type="nucleotide sequence ID" value="NZ_CP016793.1"/>
</dbReference>
<keyword evidence="3" id="KW-1185">Reference proteome</keyword>
<dbReference type="OrthoDB" id="3680052at2"/>
<dbReference type="EMBL" id="CP016793">
    <property type="protein sequence ID" value="ANZ36752.1"/>
    <property type="molecule type" value="Genomic_DNA"/>
</dbReference>
<keyword evidence="1" id="KW-0472">Membrane</keyword>
<protein>
    <submittedName>
        <fullName evidence="2">Uncharacterized protein</fullName>
    </submittedName>
</protein>
<sequence length="279" mass="31797">MDILLKILNELVLTWWFLTWVGLVVLFLAVRRWLNFRNHRKGIEGQIAALTPLAQRLGGRVVGADEATMWTAELRKPFDNEFSIAFRSKRLFDLSLDFQRGPWHVRVTQASVRYDTRGYGVRWQHEHRVEIATARIAPMRMTRVQKYDIFGNLGSAGHFKSERGFAKGSTPVTVQRADAEWSPVSLPEPMDLEFAAYSSDPVAAVRELNLDALFWLLDQEQSLPSWAQRMILTFESGVVYLNGYGELIDAEHLMVVVDTMCGLLDRMPGVRPRHPAAAV</sequence>
<dbReference type="AlphaFoldDB" id="A0A1B2HGB4"/>
<evidence type="ECO:0000313" key="2">
    <source>
        <dbReference type="EMBL" id="ANZ36752.1"/>
    </source>
</evidence>
<dbReference type="Proteomes" id="UP000093053">
    <property type="component" value="Chromosome"/>
</dbReference>